<keyword evidence="8" id="KW-0472">Membrane</keyword>
<protein>
    <recommendedName>
        <fullName evidence="12">Protein RETICULATA-RELATED 1, chloroplastic</fullName>
    </recommendedName>
</protein>
<feature type="region of interest" description="Disordered" evidence="9">
    <location>
        <begin position="1"/>
        <end position="27"/>
    </location>
</feature>
<organism evidence="10">
    <name type="scientific">Triticum aestivum</name>
    <name type="common">Wheat</name>
    <dbReference type="NCBI Taxonomy" id="4565"/>
    <lineage>
        <taxon>Eukaryota</taxon>
        <taxon>Viridiplantae</taxon>
        <taxon>Streptophyta</taxon>
        <taxon>Embryophyta</taxon>
        <taxon>Tracheophyta</taxon>
        <taxon>Spermatophyta</taxon>
        <taxon>Magnoliopsida</taxon>
        <taxon>Liliopsida</taxon>
        <taxon>Poales</taxon>
        <taxon>Poaceae</taxon>
        <taxon>BOP clade</taxon>
        <taxon>Pooideae</taxon>
        <taxon>Triticodae</taxon>
        <taxon>Triticeae</taxon>
        <taxon>Triticinae</taxon>
        <taxon>Triticum</taxon>
    </lineage>
</organism>
<feature type="compositionally biased region" description="Acidic residues" evidence="9">
    <location>
        <begin position="151"/>
        <end position="171"/>
    </location>
</feature>
<feature type="region of interest" description="Disordered" evidence="9">
    <location>
        <begin position="513"/>
        <end position="534"/>
    </location>
</feature>
<dbReference type="PANTHER" id="PTHR31038">
    <property type="entry name" value="EXPRESSED PROTEIN-RELATED"/>
    <property type="match status" value="1"/>
</dbReference>
<keyword evidence="5" id="KW-0812">Transmembrane</keyword>
<evidence type="ECO:0000256" key="9">
    <source>
        <dbReference type="SAM" id="MobiDB-lite"/>
    </source>
</evidence>
<evidence type="ECO:0000256" key="4">
    <source>
        <dbReference type="ARBA" id="ARBA00022640"/>
    </source>
</evidence>
<evidence type="ECO:0000256" key="6">
    <source>
        <dbReference type="ARBA" id="ARBA00022946"/>
    </source>
</evidence>
<dbReference type="Gramene" id="TraesCLE_scaffold_093066_01G000100.1">
    <property type="protein sequence ID" value="TraesCLE_scaffold_093066_01G000100.1"/>
    <property type="gene ID" value="TraesCLE_scaffold_093066_01G000100"/>
</dbReference>
<reference evidence="10" key="1">
    <citation type="submission" date="2018-08" db="EMBL/GenBank/DDBJ databases">
        <authorList>
            <person name="Rossello M."/>
        </authorList>
    </citation>
    <scope>NUCLEOTIDE SEQUENCE [LARGE SCALE GENOMIC DNA]</scope>
    <source>
        <strain evidence="10">cv. Chinese Spring</strain>
    </source>
</reference>
<dbReference type="STRING" id="4565.A0A3B6MNA3"/>
<evidence type="ECO:0000313" key="10">
    <source>
        <dbReference type="EnsemblPlants" id="TraesCS5D02G123000.1"/>
    </source>
</evidence>
<reference evidence="10" key="2">
    <citation type="submission" date="2018-10" db="UniProtKB">
        <authorList>
            <consortium name="EnsemblPlants"/>
        </authorList>
    </citation>
    <scope>IDENTIFICATION</scope>
</reference>
<evidence type="ECO:0000256" key="2">
    <source>
        <dbReference type="ARBA" id="ARBA00010793"/>
    </source>
</evidence>
<feature type="region of interest" description="Disordered" evidence="9">
    <location>
        <begin position="129"/>
        <end position="171"/>
    </location>
</feature>
<feature type="compositionally biased region" description="Basic residues" evidence="9">
    <location>
        <begin position="520"/>
        <end position="534"/>
    </location>
</feature>
<evidence type="ECO:0000256" key="3">
    <source>
        <dbReference type="ARBA" id="ARBA00022528"/>
    </source>
</evidence>
<dbReference type="Gramene" id="TraesCS5D03G0306400.1">
    <property type="protein sequence ID" value="TraesCS5D03G0306400.1.CDS"/>
    <property type="gene ID" value="TraesCS5D03G0306400"/>
</dbReference>
<dbReference type="EnsemblPlants" id="TraesCS5D02G123000.1">
    <property type="protein sequence ID" value="TraesCS5D02G123000.1"/>
    <property type="gene ID" value="TraesCS5D02G123000"/>
</dbReference>
<keyword evidence="11" id="KW-1185">Reference proteome</keyword>
<dbReference type="AlphaFoldDB" id="A0A3B6MNA3"/>
<dbReference type="KEGG" id="taes:123120010"/>
<comment type="similarity">
    <text evidence="2">Belongs to the RETICULATA family.</text>
</comment>
<sequence>MASLAAFHPNLPHAHGHPSHPNPTSGLLRLLPSCRRHRAPRRRGLGLAVSACASSAASPSAAGRGDRSEAASSLERCLAASALSAAAPAAAPPRVPPAMKGGKQYGAFGAVTLEKAKLDLSQRKKKIMPELATGGGGGDIGKRIGHGGGDGGDDDGDDDDYFDDSDDGEEEDGGLFRRRIVIQELFNREFIDAVMQEWCKTMISLPAGLRQAYEMGLVSSAQMVRFLSVFSRPTHTRSFSRALPGWLSRGLVGRTLADPSFPHKMAFEFLATFASSVWWEMNIRKERFEQEWDLAVVNALTASCCNLVVLGLLAPCRSYGSTSRFDFQNAIEKLPNNIFEKSYPLREFDLQKRISAFLYKAAELSLVGVVAGSIQGGMSKALSARKDGRLSVTLPNVSANALGYGAFLGLYANLRYQLLCGLDQYMIKRFDVLGMSIFIGTTLRFMNIQIGESSRRAWLGEEADPQYSDRLLRAYTRPVEVTTAADQQEESRWFISKDAVVSGLGLLGIKQGGPEAQLSKPRRKRVIRKKVASG</sequence>
<evidence type="ECO:0000256" key="5">
    <source>
        <dbReference type="ARBA" id="ARBA00022692"/>
    </source>
</evidence>
<keyword evidence="7" id="KW-1133">Transmembrane helix</keyword>
<dbReference type="OMA" id="HTVFQTA"/>
<dbReference type="Gramene" id="TraesCS5D02G123000.1">
    <property type="protein sequence ID" value="TraesCS5D02G123000.1"/>
    <property type="gene ID" value="TraesCS5D02G123000"/>
</dbReference>
<keyword evidence="6" id="KW-0809">Transit peptide</keyword>
<keyword evidence="4" id="KW-0934">Plastid</keyword>
<dbReference type="Pfam" id="PF11891">
    <property type="entry name" value="RETICULATA-like"/>
    <property type="match status" value="1"/>
</dbReference>
<gene>
    <name evidence="10" type="primary">LOC123120010</name>
</gene>
<dbReference type="InterPro" id="IPR021825">
    <property type="entry name" value="RETICULATA-related"/>
</dbReference>
<keyword evidence="3" id="KW-0150">Chloroplast</keyword>
<dbReference type="PANTHER" id="PTHR31038:SF2">
    <property type="entry name" value="PROTEIN RETICULATA-RELATED 1, CHLOROPLASTIC"/>
    <property type="match status" value="1"/>
</dbReference>
<dbReference type="OrthoDB" id="513951at2759"/>
<evidence type="ECO:0000256" key="8">
    <source>
        <dbReference type="ARBA" id="ARBA00023136"/>
    </source>
</evidence>
<comment type="subcellular location">
    <subcellularLocation>
        <location evidence="1">Plastid</location>
        <location evidence="1">Chloroplast membrane</location>
        <topology evidence="1">Multi-pass membrane protein</topology>
    </subcellularLocation>
</comment>
<name>A0A3B6MNA3_WHEAT</name>
<dbReference type="RefSeq" id="XP_044395928.1">
    <property type="nucleotide sequence ID" value="XM_044539993.1"/>
</dbReference>
<dbReference type="Proteomes" id="UP000019116">
    <property type="component" value="Chromosome 5D"/>
</dbReference>
<dbReference type="GO" id="GO:0031969">
    <property type="term" value="C:chloroplast membrane"/>
    <property type="evidence" value="ECO:0007669"/>
    <property type="project" value="UniProtKB-SubCell"/>
</dbReference>
<dbReference type="GO" id="GO:0099402">
    <property type="term" value="P:plant organ development"/>
    <property type="evidence" value="ECO:0000318"/>
    <property type="project" value="GO_Central"/>
</dbReference>
<evidence type="ECO:0008006" key="12">
    <source>
        <dbReference type="Google" id="ProtNLM"/>
    </source>
</evidence>
<evidence type="ECO:0000256" key="1">
    <source>
        <dbReference type="ARBA" id="ARBA00004508"/>
    </source>
</evidence>
<evidence type="ECO:0000313" key="11">
    <source>
        <dbReference type="Proteomes" id="UP000019116"/>
    </source>
</evidence>
<dbReference type="Gramene" id="TraesSYM5D03G03019860.1">
    <property type="protein sequence ID" value="TraesSYM5D03G03019860.1"/>
    <property type="gene ID" value="TraesSYM5D03G03019860"/>
</dbReference>
<evidence type="ECO:0000256" key="7">
    <source>
        <dbReference type="ARBA" id="ARBA00022989"/>
    </source>
</evidence>
<accession>A0A3B6MNA3</accession>
<dbReference type="GeneID" id="123120010"/>
<proteinExistence type="inferred from homology"/>